<evidence type="ECO:0000313" key="11">
    <source>
        <dbReference type="EMBL" id="KRN83206.1"/>
    </source>
</evidence>
<comment type="pathway">
    <text evidence="2 9">Amino-acid biosynthesis; L-tryptophan biosynthesis; L-tryptophan from chorismate: step 4/5.</text>
</comment>
<dbReference type="HAMAP" id="MF_00134_B">
    <property type="entry name" value="IGPS_B"/>
    <property type="match status" value="1"/>
</dbReference>
<reference evidence="11 13" key="1">
    <citation type="journal article" date="2015" name="Genome Announc.">
        <title>Expanding the biotechnology potential of lactobacilli through comparative genomics of 213 strains and associated genera.</title>
        <authorList>
            <person name="Sun Z."/>
            <person name="Harris H.M."/>
            <person name="McCann A."/>
            <person name="Guo C."/>
            <person name="Argimon S."/>
            <person name="Zhang W."/>
            <person name="Yang X."/>
            <person name="Jeffery I.B."/>
            <person name="Cooney J.C."/>
            <person name="Kagawa T.F."/>
            <person name="Liu W."/>
            <person name="Song Y."/>
            <person name="Salvetti E."/>
            <person name="Wrobel A."/>
            <person name="Rasinkangas P."/>
            <person name="Parkhill J."/>
            <person name="Rea M.C."/>
            <person name="O'Sullivan O."/>
            <person name="Ritari J."/>
            <person name="Douillard F.P."/>
            <person name="Paul Ross R."/>
            <person name="Yang R."/>
            <person name="Briner A.E."/>
            <person name="Felis G.E."/>
            <person name="de Vos W.M."/>
            <person name="Barrangou R."/>
            <person name="Klaenhammer T.R."/>
            <person name="Caufield P.W."/>
            <person name="Cui Y."/>
            <person name="Zhang H."/>
            <person name="O'Toole P.W."/>
        </authorList>
    </citation>
    <scope>NUCLEOTIDE SEQUENCE [LARGE SCALE GENOMIC DNA]</scope>
    <source>
        <strain evidence="11 13">DSM 22301</strain>
    </source>
</reference>
<dbReference type="RefSeq" id="WP_057805179.1">
    <property type="nucleotide sequence ID" value="NZ_BJYP01000038.1"/>
</dbReference>
<evidence type="ECO:0000256" key="5">
    <source>
        <dbReference type="ARBA" id="ARBA00022793"/>
    </source>
</evidence>
<evidence type="ECO:0000256" key="1">
    <source>
        <dbReference type="ARBA" id="ARBA00001633"/>
    </source>
</evidence>
<dbReference type="GeneID" id="76042819"/>
<dbReference type="PATRIC" id="fig|319653.3.peg.1252"/>
<evidence type="ECO:0000256" key="4">
    <source>
        <dbReference type="ARBA" id="ARBA00022605"/>
    </source>
</evidence>
<dbReference type="Gene3D" id="3.20.20.70">
    <property type="entry name" value="Aldolase class I"/>
    <property type="match status" value="1"/>
</dbReference>
<dbReference type="PANTHER" id="PTHR22854">
    <property type="entry name" value="TRYPTOPHAN BIOSYNTHESIS PROTEIN"/>
    <property type="match status" value="1"/>
</dbReference>
<name>A0A0R2K5T0_9LACO</name>
<dbReference type="OrthoDB" id="9804217at2"/>
<keyword evidence="5 9" id="KW-0210">Decarboxylase</keyword>
<dbReference type="PROSITE" id="PS00614">
    <property type="entry name" value="IGPS"/>
    <property type="match status" value="1"/>
</dbReference>
<gene>
    <name evidence="9" type="primary">trpC</name>
    <name evidence="11" type="ORF">IV87_GL001237</name>
    <name evidence="12" type="ORF">SAMN04487973_104139</name>
</gene>
<feature type="domain" description="Indole-3-glycerol phosphate synthase" evidence="10">
    <location>
        <begin position="3"/>
        <end position="256"/>
    </location>
</feature>
<dbReference type="EC" id="4.1.1.48" evidence="9"/>
<reference evidence="12 14" key="2">
    <citation type="submission" date="2016-10" db="EMBL/GenBank/DDBJ databases">
        <authorList>
            <person name="Varghese N."/>
            <person name="Submissions S."/>
        </authorList>
    </citation>
    <scope>NUCLEOTIDE SEQUENCE [LARGE SCALE GENOMIC DNA]</scope>
    <source>
        <strain evidence="12 14">CGMCC 1.3889</strain>
    </source>
</reference>
<keyword evidence="14" id="KW-1185">Reference proteome</keyword>
<dbReference type="EMBL" id="FOGK01000004">
    <property type="protein sequence ID" value="SER32284.1"/>
    <property type="molecule type" value="Genomic_DNA"/>
</dbReference>
<comment type="similarity">
    <text evidence="3 9">Belongs to the TrpC family.</text>
</comment>
<evidence type="ECO:0000313" key="14">
    <source>
        <dbReference type="Proteomes" id="UP000182818"/>
    </source>
</evidence>
<keyword evidence="7 9" id="KW-0057">Aromatic amino acid biosynthesis</keyword>
<comment type="catalytic activity">
    <reaction evidence="1 9">
        <text>1-(2-carboxyphenylamino)-1-deoxy-D-ribulose 5-phosphate + H(+) = (1S,2R)-1-C-(indol-3-yl)glycerol 3-phosphate + CO2 + H2O</text>
        <dbReference type="Rhea" id="RHEA:23476"/>
        <dbReference type="ChEBI" id="CHEBI:15377"/>
        <dbReference type="ChEBI" id="CHEBI:15378"/>
        <dbReference type="ChEBI" id="CHEBI:16526"/>
        <dbReference type="ChEBI" id="CHEBI:58613"/>
        <dbReference type="ChEBI" id="CHEBI:58866"/>
        <dbReference type="EC" id="4.1.1.48"/>
    </reaction>
</comment>
<evidence type="ECO:0000259" key="10">
    <source>
        <dbReference type="Pfam" id="PF00218"/>
    </source>
</evidence>
<dbReference type="InterPro" id="IPR013798">
    <property type="entry name" value="Indole-3-glycerol_P_synth_dom"/>
</dbReference>
<dbReference type="GO" id="GO:0000162">
    <property type="term" value="P:L-tryptophan biosynthetic process"/>
    <property type="evidence" value="ECO:0007669"/>
    <property type="project" value="UniProtKB-UniRule"/>
</dbReference>
<evidence type="ECO:0000256" key="7">
    <source>
        <dbReference type="ARBA" id="ARBA00023141"/>
    </source>
</evidence>
<keyword evidence="6 9" id="KW-0822">Tryptophan biosynthesis</keyword>
<dbReference type="STRING" id="319653.SAMN04487973_104139"/>
<organism evidence="11 13">
    <name type="scientific">Pediococcus ethanolidurans</name>
    <dbReference type="NCBI Taxonomy" id="319653"/>
    <lineage>
        <taxon>Bacteria</taxon>
        <taxon>Bacillati</taxon>
        <taxon>Bacillota</taxon>
        <taxon>Bacilli</taxon>
        <taxon>Lactobacillales</taxon>
        <taxon>Lactobacillaceae</taxon>
        <taxon>Pediococcus</taxon>
    </lineage>
</organism>
<dbReference type="CDD" id="cd00331">
    <property type="entry name" value="IGPS"/>
    <property type="match status" value="1"/>
</dbReference>
<dbReference type="GO" id="GO:0004640">
    <property type="term" value="F:phosphoribosylanthranilate isomerase activity"/>
    <property type="evidence" value="ECO:0007669"/>
    <property type="project" value="TreeGrafter"/>
</dbReference>
<keyword evidence="4 9" id="KW-0028">Amino-acid biosynthesis</keyword>
<dbReference type="InterPro" id="IPR001468">
    <property type="entry name" value="Indole-3-GlycerolPSynthase_CS"/>
</dbReference>
<dbReference type="InterPro" id="IPR013785">
    <property type="entry name" value="Aldolase_TIM"/>
</dbReference>
<dbReference type="Proteomes" id="UP000051749">
    <property type="component" value="Unassembled WGS sequence"/>
</dbReference>
<sequence>MILDDLVKATRKRITLEKKVHPLDELRSQVNVLTLEQEFPFETCLKQPQLTFICEIKKASPSKGQIVKQFDYKKIAHDYERDGVDAISVLTEPKYFQGDLTYLTAVHKEVSLPLLRKDFTIDPYMIYQAKLAGASSILLIVAILTNEQLRCYLKLADQLGLSAIVEAHDETEIQRGLNNGARIIGVNNRNLKDFTVDLTTSQKLREFVPDDILYISESGIQTREDVDQLRHFGVDAVLIGETMMRAKNKKQTLQNLKGES</sequence>
<evidence type="ECO:0000256" key="2">
    <source>
        <dbReference type="ARBA" id="ARBA00004696"/>
    </source>
</evidence>
<dbReference type="PANTHER" id="PTHR22854:SF2">
    <property type="entry name" value="INDOLE-3-GLYCEROL-PHOSPHATE SYNTHASE"/>
    <property type="match status" value="1"/>
</dbReference>
<keyword evidence="8 9" id="KW-0456">Lyase</keyword>
<dbReference type="Pfam" id="PF00218">
    <property type="entry name" value="IGPS"/>
    <property type="match status" value="1"/>
</dbReference>
<accession>A0A0R2K5T0</accession>
<protein>
    <recommendedName>
        <fullName evidence="9">Indole-3-glycerol phosphate synthase</fullName>
        <shortName evidence="9">IGPS</shortName>
        <ecNumber evidence="9">4.1.1.48</ecNumber>
    </recommendedName>
</protein>
<dbReference type="EMBL" id="JQBY01000003">
    <property type="protein sequence ID" value="KRN83206.1"/>
    <property type="molecule type" value="Genomic_DNA"/>
</dbReference>
<evidence type="ECO:0000256" key="6">
    <source>
        <dbReference type="ARBA" id="ARBA00022822"/>
    </source>
</evidence>
<comment type="caution">
    <text evidence="11">The sequence shown here is derived from an EMBL/GenBank/DDBJ whole genome shotgun (WGS) entry which is preliminary data.</text>
</comment>
<evidence type="ECO:0000313" key="13">
    <source>
        <dbReference type="Proteomes" id="UP000051749"/>
    </source>
</evidence>
<evidence type="ECO:0000256" key="9">
    <source>
        <dbReference type="HAMAP-Rule" id="MF_00134"/>
    </source>
</evidence>
<dbReference type="UniPathway" id="UPA00035">
    <property type="reaction ID" value="UER00043"/>
</dbReference>
<evidence type="ECO:0000256" key="8">
    <source>
        <dbReference type="ARBA" id="ARBA00023239"/>
    </source>
</evidence>
<proteinExistence type="inferred from homology"/>
<dbReference type="FunFam" id="3.20.20.70:FF:000024">
    <property type="entry name" value="Indole-3-glycerol phosphate synthase"/>
    <property type="match status" value="1"/>
</dbReference>
<evidence type="ECO:0000313" key="12">
    <source>
        <dbReference type="EMBL" id="SER32284.1"/>
    </source>
</evidence>
<dbReference type="SUPFAM" id="SSF51366">
    <property type="entry name" value="Ribulose-phoshate binding barrel"/>
    <property type="match status" value="1"/>
</dbReference>
<evidence type="ECO:0000256" key="3">
    <source>
        <dbReference type="ARBA" id="ARBA00008737"/>
    </source>
</evidence>
<dbReference type="NCBIfam" id="NF001377">
    <property type="entry name" value="PRK00278.2-4"/>
    <property type="match status" value="1"/>
</dbReference>
<dbReference type="GO" id="GO:0004425">
    <property type="term" value="F:indole-3-glycerol-phosphate synthase activity"/>
    <property type="evidence" value="ECO:0007669"/>
    <property type="project" value="UniProtKB-UniRule"/>
</dbReference>
<dbReference type="InterPro" id="IPR011060">
    <property type="entry name" value="RibuloseP-bd_barrel"/>
</dbReference>
<dbReference type="Proteomes" id="UP000182818">
    <property type="component" value="Unassembled WGS sequence"/>
</dbReference>
<dbReference type="AlphaFoldDB" id="A0A0R2K5T0"/>
<dbReference type="InterPro" id="IPR045186">
    <property type="entry name" value="Indole-3-glycerol_P_synth"/>
</dbReference>